<name>A0A2U1CYX8_9GAMM</name>
<evidence type="ECO:0000313" key="2">
    <source>
        <dbReference type="Proteomes" id="UP000245887"/>
    </source>
</evidence>
<dbReference type="OrthoDB" id="571745at2"/>
<proteinExistence type="predicted"/>
<protein>
    <recommendedName>
        <fullName evidence="3">Endonuclease</fullName>
    </recommendedName>
</protein>
<evidence type="ECO:0008006" key="3">
    <source>
        <dbReference type="Google" id="ProtNLM"/>
    </source>
</evidence>
<dbReference type="AlphaFoldDB" id="A0A2U1CYX8"/>
<sequence length="264" mass="29900">MPKANRYSRLIEAVFFDYYQKGDTEVAFEREDLERAAEQLNVSLPKNLGDAVYSFRYRNPLPEKILDLQPPGMEWIIEGAGRSKYLFRLVKINRICPNPSLVAIKIPDSTPEIVNAYALSDEQALLAKVRYNRLIDLFIGANAYSLQNHLRTAVIGTGQVEIDEIYVAVDRHGRQFVLPVQAKGGSDQLSVVQSKQDIDCCAEKYPNLICRAISAQFMEDDLIALFEITVDDQEIKVVDERHYRLVPSDAIDADDLQTYASRAP</sequence>
<organism evidence="1 2">
    <name type="scientific">Tamilnaduibacter salinus</name>
    <dbReference type="NCBI Taxonomy" id="1484056"/>
    <lineage>
        <taxon>Bacteria</taxon>
        <taxon>Pseudomonadati</taxon>
        <taxon>Pseudomonadota</taxon>
        <taxon>Gammaproteobacteria</taxon>
        <taxon>Pseudomonadales</taxon>
        <taxon>Marinobacteraceae</taxon>
        <taxon>Tamilnaduibacter</taxon>
    </lineage>
</organism>
<gene>
    <name evidence="1" type="ORF">C8D92_103267</name>
</gene>
<accession>A0A2U1CYX8</accession>
<evidence type="ECO:0000313" key="1">
    <source>
        <dbReference type="EMBL" id="PVY77580.1"/>
    </source>
</evidence>
<reference evidence="1 2" key="1">
    <citation type="submission" date="2018-04" db="EMBL/GenBank/DDBJ databases">
        <title>Genomic Encyclopedia of Type Strains, Phase IV (KMG-IV): sequencing the most valuable type-strain genomes for metagenomic binning, comparative biology and taxonomic classification.</title>
        <authorList>
            <person name="Goeker M."/>
        </authorList>
    </citation>
    <scope>NUCLEOTIDE SEQUENCE [LARGE SCALE GENOMIC DNA]</scope>
    <source>
        <strain evidence="1 2">DSM 28688</strain>
    </source>
</reference>
<comment type="caution">
    <text evidence="1">The sequence shown here is derived from an EMBL/GenBank/DDBJ whole genome shotgun (WGS) entry which is preliminary data.</text>
</comment>
<dbReference type="RefSeq" id="WP_116918779.1">
    <property type="nucleotide sequence ID" value="NZ_QEKQ01000003.1"/>
</dbReference>
<dbReference type="EMBL" id="QEKQ01000003">
    <property type="protein sequence ID" value="PVY77580.1"/>
    <property type="molecule type" value="Genomic_DNA"/>
</dbReference>
<dbReference type="Proteomes" id="UP000245887">
    <property type="component" value="Unassembled WGS sequence"/>
</dbReference>